<dbReference type="AlphaFoldDB" id="A0A2P6RX88"/>
<accession>A0A2P6RX88</accession>
<dbReference type="Gramene" id="PRQ51059">
    <property type="protein sequence ID" value="PRQ51059"/>
    <property type="gene ID" value="RchiOBHm_Chr2g0140111"/>
</dbReference>
<evidence type="ECO:0000256" key="1">
    <source>
        <dbReference type="SAM" id="Phobius"/>
    </source>
</evidence>
<gene>
    <name evidence="2" type="ORF">RchiOBHm_Chr2g0140111</name>
</gene>
<name>A0A2P6RX88_ROSCH</name>
<feature type="transmembrane region" description="Helical" evidence="1">
    <location>
        <begin position="12"/>
        <end position="34"/>
    </location>
</feature>
<organism evidence="2 3">
    <name type="scientific">Rosa chinensis</name>
    <name type="common">China rose</name>
    <dbReference type="NCBI Taxonomy" id="74649"/>
    <lineage>
        <taxon>Eukaryota</taxon>
        <taxon>Viridiplantae</taxon>
        <taxon>Streptophyta</taxon>
        <taxon>Embryophyta</taxon>
        <taxon>Tracheophyta</taxon>
        <taxon>Spermatophyta</taxon>
        <taxon>Magnoliopsida</taxon>
        <taxon>eudicotyledons</taxon>
        <taxon>Gunneridae</taxon>
        <taxon>Pentapetalae</taxon>
        <taxon>rosids</taxon>
        <taxon>fabids</taxon>
        <taxon>Rosales</taxon>
        <taxon>Rosaceae</taxon>
        <taxon>Rosoideae</taxon>
        <taxon>Rosoideae incertae sedis</taxon>
        <taxon>Rosa</taxon>
    </lineage>
</organism>
<dbReference type="Proteomes" id="UP000238479">
    <property type="component" value="Chromosome 2"/>
</dbReference>
<comment type="caution">
    <text evidence="2">The sequence shown here is derived from an EMBL/GenBank/DDBJ whole genome shotgun (WGS) entry which is preliminary data.</text>
</comment>
<reference evidence="2 3" key="1">
    <citation type="journal article" date="2018" name="Nat. Genet.">
        <title>The Rosa genome provides new insights in the design of modern roses.</title>
        <authorList>
            <person name="Bendahmane M."/>
        </authorList>
    </citation>
    <scope>NUCLEOTIDE SEQUENCE [LARGE SCALE GENOMIC DNA]</scope>
    <source>
        <strain evidence="3">cv. Old Blush</strain>
    </source>
</reference>
<protein>
    <submittedName>
        <fullName evidence="2">Uncharacterized protein</fullName>
    </submittedName>
</protein>
<proteinExistence type="predicted"/>
<keyword evidence="1" id="KW-0472">Membrane</keyword>
<keyword evidence="1" id="KW-0812">Transmembrane</keyword>
<dbReference type="EMBL" id="PDCK01000040">
    <property type="protein sequence ID" value="PRQ51059.1"/>
    <property type="molecule type" value="Genomic_DNA"/>
</dbReference>
<keyword evidence="3" id="KW-1185">Reference proteome</keyword>
<evidence type="ECO:0000313" key="2">
    <source>
        <dbReference type="EMBL" id="PRQ51059.1"/>
    </source>
</evidence>
<keyword evidence="1" id="KW-1133">Transmembrane helix</keyword>
<evidence type="ECO:0000313" key="3">
    <source>
        <dbReference type="Proteomes" id="UP000238479"/>
    </source>
</evidence>
<sequence length="59" mass="6846">MISFPNKSTIQIYLYIVFYFLSFFFKTEVLFVLIHVTNSRAIFQYNIGLGFGGVTHNMG</sequence>